<protein>
    <submittedName>
        <fullName evidence="1">Uncharacterized protein</fullName>
    </submittedName>
</protein>
<sequence>MYFGARGFWPKRKIVQTDGLQGGQRVLEVMLGDYSMGEMGAVGPQRFYRETQVKGGEMHYGKYEFKDCEV</sequence>
<organism evidence="1">
    <name type="scientific">Pyricularia oryzae (strain Y34)</name>
    <name type="common">Rice blast fungus</name>
    <name type="synonym">Magnaporthe oryzae</name>
    <dbReference type="NCBI Taxonomy" id="1143189"/>
    <lineage>
        <taxon>Eukaryota</taxon>
        <taxon>Fungi</taxon>
        <taxon>Dikarya</taxon>
        <taxon>Ascomycota</taxon>
        <taxon>Pezizomycotina</taxon>
        <taxon>Sordariomycetes</taxon>
        <taxon>Sordariomycetidae</taxon>
        <taxon>Magnaporthales</taxon>
        <taxon>Pyriculariaceae</taxon>
        <taxon>Pyricularia</taxon>
    </lineage>
</organism>
<gene>
    <name evidence="1" type="ORF">OOU_Y34scaffold00676g4</name>
</gene>
<accession>A0AA97PIM2</accession>
<dbReference type="Proteomes" id="UP000011086">
    <property type="component" value="Unassembled WGS sequence"/>
</dbReference>
<evidence type="ECO:0000313" key="1">
    <source>
        <dbReference type="EMBL" id="ELQ35959.1"/>
    </source>
</evidence>
<name>A0AA97PIM2_PYRO3</name>
<dbReference type="EMBL" id="JH793099">
    <property type="protein sequence ID" value="ELQ35959.1"/>
    <property type="molecule type" value="Genomic_DNA"/>
</dbReference>
<reference evidence="1" key="1">
    <citation type="journal article" date="2012" name="PLoS Genet.">
        <title>Comparative analysis of the genomes of two field isolates of the rice blast fungus Magnaporthe oryzae.</title>
        <authorList>
            <person name="Xue M."/>
            <person name="Yang J."/>
            <person name="Li Z."/>
            <person name="Hu S."/>
            <person name="Yao N."/>
            <person name="Dean R.A."/>
            <person name="Zhao W."/>
            <person name="Shen M."/>
            <person name="Zhang H."/>
            <person name="Li C."/>
            <person name="Liu L."/>
            <person name="Cao L."/>
            <person name="Xu X."/>
            <person name="Xing Y."/>
            <person name="Hsiang T."/>
            <person name="Zhang Z."/>
            <person name="Xu J.R."/>
            <person name="Peng Y.L."/>
        </authorList>
    </citation>
    <scope>NUCLEOTIDE SEQUENCE</scope>
    <source>
        <strain evidence="1">Y34</strain>
    </source>
</reference>
<proteinExistence type="predicted"/>
<dbReference type="AlphaFoldDB" id="A0AA97PIM2"/>